<dbReference type="PANTHER" id="PTHR11712">
    <property type="entry name" value="POLYKETIDE SYNTHASE-RELATED"/>
    <property type="match status" value="1"/>
</dbReference>
<name>A0ABW6ZHL7_9HYPH</name>
<dbReference type="InterPro" id="IPR017568">
    <property type="entry name" value="3-oxoacyl-ACP_synth-2"/>
</dbReference>
<keyword evidence="5 11" id="KW-0444">Lipid biosynthesis</keyword>
<keyword evidence="15" id="KW-1185">Reference proteome</keyword>
<dbReference type="InterPro" id="IPR014030">
    <property type="entry name" value="Ketoacyl_synth_N"/>
</dbReference>
<keyword evidence="9 11" id="KW-0275">Fatty acid biosynthesis</keyword>
<dbReference type="SUPFAM" id="SSF53901">
    <property type="entry name" value="Thiolase-like"/>
    <property type="match status" value="2"/>
</dbReference>
<comment type="catalytic activity">
    <reaction evidence="11">
        <text>(9Z)-hexadecenoyl-[ACP] + malonyl-[ACP] + H(+) = 3-oxo-(11Z)-octadecenoyl-[ACP] + holo-[ACP] + CO2</text>
        <dbReference type="Rhea" id="RHEA:55040"/>
        <dbReference type="Rhea" id="RHEA-COMP:9623"/>
        <dbReference type="Rhea" id="RHEA-COMP:9685"/>
        <dbReference type="Rhea" id="RHEA-COMP:10800"/>
        <dbReference type="Rhea" id="RHEA-COMP:14074"/>
        <dbReference type="ChEBI" id="CHEBI:15378"/>
        <dbReference type="ChEBI" id="CHEBI:16526"/>
        <dbReference type="ChEBI" id="CHEBI:64479"/>
        <dbReference type="ChEBI" id="CHEBI:78449"/>
        <dbReference type="ChEBI" id="CHEBI:83989"/>
        <dbReference type="ChEBI" id="CHEBI:138538"/>
        <dbReference type="EC" id="2.3.1.179"/>
    </reaction>
</comment>
<dbReference type="Gene3D" id="3.40.47.10">
    <property type="match status" value="2"/>
</dbReference>
<evidence type="ECO:0000256" key="7">
    <source>
        <dbReference type="ARBA" id="ARBA00022832"/>
    </source>
</evidence>
<comment type="pathway">
    <text evidence="1 11">Lipid metabolism; fatty acid biosynthesis.</text>
</comment>
<dbReference type="Pfam" id="PF02801">
    <property type="entry name" value="Ketoacyl-synt_C"/>
    <property type="match status" value="1"/>
</dbReference>
<accession>A0ABW6ZHL7</accession>
<evidence type="ECO:0000256" key="1">
    <source>
        <dbReference type="ARBA" id="ARBA00005194"/>
    </source>
</evidence>
<dbReference type="Proteomes" id="UP001604043">
    <property type="component" value="Unassembled WGS sequence"/>
</dbReference>
<dbReference type="GO" id="GO:0004315">
    <property type="term" value="F:3-oxoacyl-[acyl-carrier-protein] synthase activity"/>
    <property type="evidence" value="ECO:0007669"/>
    <property type="project" value="UniProtKB-EC"/>
</dbReference>
<dbReference type="NCBIfam" id="TIGR03150">
    <property type="entry name" value="fabF"/>
    <property type="match status" value="1"/>
</dbReference>
<dbReference type="PANTHER" id="PTHR11712:SF336">
    <property type="entry name" value="3-OXOACYL-[ACYL-CARRIER-PROTEIN] SYNTHASE, MITOCHONDRIAL"/>
    <property type="match status" value="1"/>
</dbReference>
<evidence type="ECO:0000256" key="10">
    <source>
        <dbReference type="ARBA" id="ARBA00023315"/>
    </source>
</evidence>
<protein>
    <recommendedName>
        <fullName evidence="4 11">3-oxoacyl-[acyl-carrier-protein] synthase 2</fullName>
        <ecNumber evidence="3 11">2.3.1.179</ecNumber>
    </recommendedName>
</protein>
<evidence type="ECO:0000256" key="3">
    <source>
        <dbReference type="ARBA" id="ARBA00012356"/>
    </source>
</evidence>
<keyword evidence="10 11" id="KW-0012">Acyltransferase</keyword>
<keyword evidence="8" id="KW-0443">Lipid metabolism</keyword>
<comment type="similarity">
    <text evidence="2 11 12">Belongs to the thiolase-like superfamily. Beta-ketoacyl-ACP synthases family.</text>
</comment>
<evidence type="ECO:0000313" key="15">
    <source>
        <dbReference type="Proteomes" id="UP001604043"/>
    </source>
</evidence>
<evidence type="ECO:0000259" key="13">
    <source>
        <dbReference type="PROSITE" id="PS52004"/>
    </source>
</evidence>
<evidence type="ECO:0000256" key="2">
    <source>
        <dbReference type="ARBA" id="ARBA00008467"/>
    </source>
</evidence>
<comment type="function">
    <text evidence="11">Involved in the type II fatty acid elongation cycle. Catalyzes the elongation of a wide range of acyl-ACP by the addition of two carbons from malonyl-ACP to an acyl acceptor. Can efficiently catalyze the conversion of palmitoleoyl-ACP (cis-hexadec-9-enoyl-ACP) to cis-vaccenoyl-ACP (cis-octadec-11-enoyl-ACP), an essential step in the thermal regulation of fatty acid composition.</text>
</comment>
<feature type="domain" description="Ketosynthase family 3 (KS3)" evidence="13">
    <location>
        <begin position="1"/>
        <end position="417"/>
    </location>
</feature>
<comment type="catalytic activity">
    <reaction evidence="11">
        <text>a fatty acyl-[ACP] + malonyl-[ACP] + H(+) = a 3-oxoacyl-[ACP] + holo-[ACP] + CO2</text>
        <dbReference type="Rhea" id="RHEA:22836"/>
        <dbReference type="Rhea" id="RHEA-COMP:9623"/>
        <dbReference type="Rhea" id="RHEA-COMP:9685"/>
        <dbReference type="Rhea" id="RHEA-COMP:9916"/>
        <dbReference type="Rhea" id="RHEA-COMP:14125"/>
        <dbReference type="ChEBI" id="CHEBI:15378"/>
        <dbReference type="ChEBI" id="CHEBI:16526"/>
        <dbReference type="ChEBI" id="CHEBI:64479"/>
        <dbReference type="ChEBI" id="CHEBI:78449"/>
        <dbReference type="ChEBI" id="CHEBI:78776"/>
        <dbReference type="ChEBI" id="CHEBI:138651"/>
    </reaction>
</comment>
<comment type="caution">
    <text evidence="14">The sequence shown here is derived from an EMBL/GenBank/DDBJ whole genome shotgun (WGS) entry which is preliminary data.</text>
</comment>
<dbReference type="CDD" id="cd00834">
    <property type="entry name" value="KAS_I_II"/>
    <property type="match status" value="1"/>
</dbReference>
<evidence type="ECO:0000313" key="14">
    <source>
        <dbReference type="EMBL" id="MFG1252782.1"/>
    </source>
</evidence>
<evidence type="ECO:0000256" key="4">
    <source>
        <dbReference type="ARBA" id="ARBA00014657"/>
    </source>
</evidence>
<organism evidence="14 15">
    <name type="scientific">Xanthobacter aminoxidans</name>
    <dbReference type="NCBI Taxonomy" id="186280"/>
    <lineage>
        <taxon>Bacteria</taxon>
        <taxon>Pseudomonadati</taxon>
        <taxon>Pseudomonadota</taxon>
        <taxon>Alphaproteobacteria</taxon>
        <taxon>Hyphomicrobiales</taxon>
        <taxon>Xanthobacteraceae</taxon>
        <taxon>Xanthobacter</taxon>
    </lineage>
</organism>
<evidence type="ECO:0000256" key="11">
    <source>
        <dbReference type="PIRNR" id="PIRNR000447"/>
    </source>
</evidence>
<dbReference type="EMBL" id="JBAFUR010000002">
    <property type="protein sequence ID" value="MFG1252782.1"/>
    <property type="molecule type" value="Genomic_DNA"/>
</dbReference>
<dbReference type="InterPro" id="IPR016039">
    <property type="entry name" value="Thiolase-like"/>
</dbReference>
<evidence type="ECO:0000256" key="6">
    <source>
        <dbReference type="ARBA" id="ARBA00022679"/>
    </source>
</evidence>
<dbReference type="SMART" id="SM00825">
    <property type="entry name" value="PKS_KS"/>
    <property type="match status" value="1"/>
</dbReference>
<dbReference type="Pfam" id="PF00109">
    <property type="entry name" value="ketoacyl-synt"/>
    <property type="match status" value="1"/>
</dbReference>
<evidence type="ECO:0000256" key="9">
    <source>
        <dbReference type="ARBA" id="ARBA00023160"/>
    </source>
</evidence>
<dbReference type="PROSITE" id="PS00606">
    <property type="entry name" value="KS3_1"/>
    <property type="match status" value="1"/>
</dbReference>
<sequence>MRRVVVTGLGMVTPLACGVEPTWRRLLAGESGVKTISHFEVSDLACKIAANIPRGDGSDGTYNPDQWMEPKEQRKVDEFIVFAMAAATQALDDAGWHPTSYEDQITSGVLIGSGIGGIEGIADASLLLKDRGPRRISPFFIPGRLINLAGGYVSIAHGLKGPNHAVVTACSTGAHAIGDAGRLIALGDADVMVAGGTESPINRLAIAGFAACKALCTAFNEDPTHASRPYDKDRDGFVMGEGAGVVVLEELEHAKARGAKIYAELVGYGLSGDAFHITAPSMDGDGAYRCMSAALKRAGMTADDVDYINAHGTSTMADEIELKAVERLLGNAAAKTAMSSTKSSIGHLLGAAGSVEAIFSILAIRDQIAPATLNLDNPSVETPIDLVPLAPKPRKIDAVLSNSFGFGGTNASLVFRRYAA</sequence>
<dbReference type="PIRSF" id="PIRSF000447">
    <property type="entry name" value="KAS_II"/>
    <property type="match status" value="1"/>
</dbReference>
<evidence type="ECO:0000256" key="5">
    <source>
        <dbReference type="ARBA" id="ARBA00022516"/>
    </source>
</evidence>
<keyword evidence="6 11" id="KW-0808">Transferase</keyword>
<evidence type="ECO:0000256" key="8">
    <source>
        <dbReference type="ARBA" id="ARBA00023098"/>
    </source>
</evidence>
<reference evidence="14 15" key="1">
    <citation type="submission" date="2024-02" db="EMBL/GenBank/DDBJ databases">
        <title>Expansion and revision of Xanthobacter and proposal of Roseixanthobacter gen. nov.</title>
        <authorList>
            <person name="Soltysiak M.P.M."/>
            <person name="Jalihal A."/>
            <person name="Ory A."/>
            <person name="Chrisophersen C."/>
            <person name="Lee A.D."/>
            <person name="Boulton J."/>
            <person name="Springer M."/>
        </authorList>
    </citation>
    <scope>NUCLEOTIDE SEQUENCE [LARGE SCALE GENOMIC DNA]</scope>
    <source>
        <strain evidence="14 15">CB5</strain>
    </source>
</reference>
<keyword evidence="7" id="KW-0276">Fatty acid metabolism</keyword>
<dbReference type="InterPro" id="IPR020841">
    <property type="entry name" value="PKS_Beta-ketoAc_synthase_dom"/>
</dbReference>
<dbReference type="NCBIfam" id="NF005589">
    <property type="entry name" value="PRK07314.1"/>
    <property type="match status" value="1"/>
</dbReference>
<dbReference type="NCBIfam" id="NF004970">
    <property type="entry name" value="PRK06333.1"/>
    <property type="match status" value="1"/>
</dbReference>
<evidence type="ECO:0000256" key="12">
    <source>
        <dbReference type="RuleBase" id="RU003694"/>
    </source>
</evidence>
<proteinExistence type="inferred from homology"/>
<dbReference type="InterPro" id="IPR000794">
    <property type="entry name" value="Beta-ketoacyl_synthase"/>
</dbReference>
<dbReference type="EC" id="2.3.1.179" evidence="3 11"/>
<dbReference type="PROSITE" id="PS52004">
    <property type="entry name" value="KS3_2"/>
    <property type="match status" value="1"/>
</dbReference>
<dbReference type="RefSeq" id="WP_394007693.1">
    <property type="nucleotide sequence ID" value="NZ_JBAFUR010000002.1"/>
</dbReference>
<dbReference type="InterPro" id="IPR018201">
    <property type="entry name" value="Ketoacyl_synth_AS"/>
</dbReference>
<gene>
    <name evidence="14" type="primary">fabF</name>
    <name evidence="14" type="ORF">V5F30_11250</name>
</gene>
<dbReference type="InterPro" id="IPR014031">
    <property type="entry name" value="Ketoacyl_synth_C"/>
</dbReference>